<organism evidence="1 2">
    <name type="scientific">Tripterygium wilfordii</name>
    <name type="common">Thunder God vine</name>
    <dbReference type="NCBI Taxonomy" id="458696"/>
    <lineage>
        <taxon>Eukaryota</taxon>
        <taxon>Viridiplantae</taxon>
        <taxon>Streptophyta</taxon>
        <taxon>Embryophyta</taxon>
        <taxon>Tracheophyta</taxon>
        <taxon>Spermatophyta</taxon>
        <taxon>Magnoliopsida</taxon>
        <taxon>eudicotyledons</taxon>
        <taxon>Gunneridae</taxon>
        <taxon>Pentapetalae</taxon>
        <taxon>rosids</taxon>
        <taxon>fabids</taxon>
        <taxon>Celastrales</taxon>
        <taxon>Celastraceae</taxon>
        <taxon>Tripterygium</taxon>
    </lineage>
</organism>
<gene>
    <name evidence="1" type="ORF">HS088_TW22G00620</name>
</gene>
<accession>A0A7J7BZ23</accession>
<sequence>MPMKLTMRAGCADGRCIIWNFGKLVKESDVTAEDDEVDILTMEKDDFSDSDMSQEELCYLPITPSPDKCAGTSSKLIDNNHSGSPCSVEAGQNNHGMNHASSPLAVGSIQYEVFGAFQA</sequence>
<dbReference type="InParanoid" id="A0A7J7BZ23"/>
<dbReference type="Proteomes" id="UP000593562">
    <property type="component" value="Unassembled WGS sequence"/>
</dbReference>
<dbReference type="AlphaFoldDB" id="A0A7J7BZ23"/>
<dbReference type="EMBL" id="JAAARO010000022">
    <property type="protein sequence ID" value="KAF5726935.1"/>
    <property type="molecule type" value="Genomic_DNA"/>
</dbReference>
<name>A0A7J7BZ23_TRIWF</name>
<comment type="caution">
    <text evidence="1">The sequence shown here is derived from an EMBL/GenBank/DDBJ whole genome shotgun (WGS) entry which is preliminary data.</text>
</comment>
<evidence type="ECO:0000313" key="2">
    <source>
        <dbReference type="Proteomes" id="UP000593562"/>
    </source>
</evidence>
<reference evidence="1 2" key="1">
    <citation type="journal article" date="2020" name="Nat. Commun.">
        <title>Genome of Tripterygium wilfordii and identification of cytochrome P450 involved in triptolide biosynthesis.</title>
        <authorList>
            <person name="Tu L."/>
            <person name="Su P."/>
            <person name="Zhang Z."/>
            <person name="Gao L."/>
            <person name="Wang J."/>
            <person name="Hu T."/>
            <person name="Zhou J."/>
            <person name="Zhang Y."/>
            <person name="Zhao Y."/>
            <person name="Liu Y."/>
            <person name="Song Y."/>
            <person name="Tong Y."/>
            <person name="Lu Y."/>
            <person name="Yang J."/>
            <person name="Xu C."/>
            <person name="Jia M."/>
            <person name="Peters R.J."/>
            <person name="Huang L."/>
            <person name="Gao W."/>
        </authorList>
    </citation>
    <scope>NUCLEOTIDE SEQUENCE [LARGE SCALE GENOMIC DNA]</scope>
    <source>
        <strain evidence="2">cv. XIE 37</strain>
        <tissue evidence="1">Leaf</tissue>
    </source>
</reference>
<keyword evidence="2" id="KW-1185">Reference proteome</keyword>
<proteinExistence type="predicted"/>
<evidence type="ECO:0000313" key="1">
    <source>
        <dbReference type="EMBL" id="KAF5726935.1"/>
    </source>
</evidence>
<protein>
    <submittedName>
        <fullName evidence="1">Transducin family protein</fullName>
    </submittedName>
</protein>